<comment type="caution">
    <text evidence="1">The sequence shown here is derived from an EMBL/GenBank/DDBJ whole genome shotgun (WGS) entry which is preliminary data.</text>
</comment>
<gene>
    <name evidence="1" type="ORF">VTHSUH11_05565</name>
</gene>
<accession>A0A2S7ZQM6</accession>
<evidence type="ECO:0000313" key="1">
    <source>
        <dbReference type="EMBL" id="PQL25546.1"/>
    </source>
</evidence>
<reference evidence="1 2" key="1">
    <citation type="submission" date="2018-01" db="EMBL/GenBank/DDBJ databases">
        <title>Draft genome sequences of clinical isolates and type strains of oral Veillonella including Veillonella infantum sp., nov.</title>
        <authorList>
            <person name="Mashima I."/>
            <person name="Liao Y.-C."/>
            <person name="Sabharwal A."/>
            <person name="Haase E.M."/>
            <person name="Nakazawa F."/>
            <person name="Scannapieco F.A."/>
        </authorList>
    </citation>
    <scope>NUCLEOTIDE SEQUENCE [LARGE SCALE GENOMIC DNA]</scope>
    <source>
        <strain evidence="1 2">Y6</strain>
    </source>
</reference>
<dbReference type="AlphaFoldDB" id="A0A2S7ZQM6"/>
<proteinExistence type="predicted"/>
<organism evidence="1 2">
    <name type="scientific">Veillonella tobetsuensis</name>
    <dbReference type="NCBI Taxonomy" id="1110546"/>
    <lineage>
        <taxon>Bacteria</taxon>
        <taxon>Bacillati</taxon>
        <taxon>Bacillota</taxon>
        <taxon>Negativicutes</taxon>
        <taxon>Veillonellales</taxon>
        <taxon>Veillonellaceae</taxon>
        <taxon>Veillonella</taxon>
    </lineage>
</organism>
<protein>
    <submittedName>
        <fullName evidence="1">Uncharacterized protein</fullName>
    </submittedName>
</protein>
<sequence>MYFAPIGVPLAGSDSHFGLRRDISRVFGKIEQACSISKEVYVCCSKIVDSVFAAKGRGAQSVSIKKQELIYKVQI</sequence>
<evidence type="ECO:0000313" key="2">
    <source>
        <dbReference type="Proteomes" id="UP000238877"/>
    </source>
</evidence>
<dbReference type="Proteomes" id="UP000238877">
    <property type="component" value="Unassembled WGS sequence"/>
</dbReference>
<name>A0A2S7ZQM6_9FIRM</name>
<dbReference type="EMBL" id="PPDF01000008">
    <property type="protein sequence ID" value="PQL25546.1"/>
    <property type="molecule type" value="Genomic_DNA"/>
</dbReference>